<proteinExistence type="predicted"/>
<organism evidence="1 2">
    <name type="scientific">Ridgeia piscesae</name>
    <name type="common">Tubeworm</name>
    <dbReference type="NCBI Taxonomy" id="27915"/>
    <lineage>
        <taxon>Eukaryota</taxon>
        <taxon>Metazoa</taxon>
        <taxon>Spiralia</taxon>
        <taxon>Lophotrochozoa</taxon>
        <taxon>Annelida</taxon>
        <taxon>Polychaeta</taxon>
        <taxon>Sedentaria</taxon>
        <taxon>Canalipalpata</taxon>
        <taxon>Sabellida</taxon>
        <taxon>Siboglinidae</taxon>
        <taxon>Ridgeia</taxon>
    </lineage>
</organism>
<evidence type="ECO:0000313" key="2">
    <source>
        <dbReference type="Proteomes" id="UP001209878"/>
    </source>
</evidence>
<evidence type="ECO:0000313" key="1">
    <source>
        <dbReference type="EMBL" id="KAK2139554.1"/>
    </source>
</evidence>
<name>A0AAD9MQT2_RIDPI</name>
<protein>
    <submittedName>
        <fullName evidence="1">Uncharacterized protein</fullName>
    </submittedName>
</protein>
<keyword evidence="2" id="KW-1185">Reference proteome</keyword>
<comment type="caution">
    <text evidence="1">The sequence shown here is derived from an EMBL/GenBank/DDBJ whole genome shotgun (WGS) entry which is preliminary data.</text>
</comment>
<dbReference type="AlphaFoldDB" id="A0AAD9MQT2"/>
<accession>A0AAD9MQT2</accession>
<sequence>MLWVMIRASVTDCGDDKPGSRPISAATMLRCAQMCSHVCYHLGIFCRITNSTVLTHQLLTEVFVLVS</sequence>
<dbReference type="Proteomes" id="UP001209878">
    <property type="component" value="Unassembled WGS sequence"/>
</dbReference>
<gene>
    <name evidence="1" type="ORF">NP493_6339g00000</name>
</gene>
<dbReference type="EMBL" id="JAODUO010006329">
    <property type="protein sequence ID" value="KAK2139554.1"/>
    <property type="molecule type" value="Genomic_DNA"/>
</dbReference>
<reference evidence="1" key="1">
    <citation type="journal article" date="2023" name="Mol. Biol. Evol.">
        <title>Third-Generation Sequencing Reveals the Adaptive Role of the Epigenome in Three Deep-Sea Polychaetes.</title>
        <authorList>
            <person name="Perez M."/>
            <person name="Aroh O."/>
            <person name="Sun Y."/>
            <person name="Lan Y."/>
            <person name="Juniper S.K."/>
            <person name="Young C.R."/>
            <person name="Angers B."/>
            <person name="Qian P.Y."/>
        </authorList>
    </citation>
    <scope>NUCLEOTIDE SEQUENCE</scope>
    <source>
        <strain evidence="1">R07B-5</strain>
    </source>
</reference>